<dbReference type="RefSeq" id="WP_344925505.1">
    <property type="nucleotide sequence ID" value="NZ_BAAAYK010000038.1"/>
</dbReference>
<dbReference type="Proteomes" id="UP001500483">
    <property type="component" value="Unassembled WGS sequence"/>
</dbReference>
<evidence type="ECO:0000313" key="2">
    <source>
        <dbReference type="EMBL" id="GAA3355923.1"/>
    </source>
</evidence>
<reference evidence="3" key="1">
    <citation type="journal article" date="2019" name="Int. J. Syst. Evol. Microbiol.">
        <title>The Global Catalogue of Microorganisms (GCM) 10K type strain sequencing project: providing services to taxonomists for standard genome sequencing and annotation.</title>
        <authorList>
            <consortium name="The Broad Institute Genomics Platform"/>
            <consortium name="The Broad Institute Genome Sequencing Center for Infectious Disease"/>
            <person name="Wu L."/>
            <person name="Ma J."/>
        </authorList>
    </citation>
    <scope>NUCLEOTIDE SEQUENCE [LARGE SCALE GENOMIC DNA]</scope>
    <source>
        <strain evidence="3">JCM 9687</strain>
    </source>
</reference>
<sequence length="205" mass="22967">MTEHARPHSPARKPDPITGLPRPPRAPVVMTWRSEGRTRRTFARFPPAPPGEGPILEWCHGMDPALLKAGLFVSGLGVLHYCWLDWGFEWARTWWLWAIAAAAGVPFYLRGRSEGYSAGADWFASSRTTYVRLYELVRIDIETGAEDSEPWLVLTDGYGGSARAPLHRIQRTRALWDLVYNGIAHSVHRGPGAATTRALDVLKLR</sequence>
<name>A0ABP6RN82_9PSEU</name>
<organism evidence="2 3">
    <name type="scientific">Saccharopolyspora gregorii</name>
    <dbReference type="NCBI Taxonomy" id="33914"/>
    <lineage>
        <taxon>Bacteria</taxon>
        <taxon>Bacillati</taxon>
        <taxon>Actinomycetota</taxon>
        <taxon>Actinomycetes</taxon>
        <taxon>Pseudonocardiales</taxon>
        <taxon>Pseudonocardiaceae</taxon>
        <taxon>Saccharopolyspora</taxon>
    </lineage>
</organism>
<proteinExistence type="predicted"/>
<evidence type="ECO:0000256" key="1">
    <source>
        <dbReference type="SAM" id="MobiDB-lite"/>
    </source>
</evidence>
<keyword evidence="3" id="KW-1185">Reference proteome</keyword>
<accession>A0ABP6RN82</accession>
<feature type="region of interest" description="Disordered" evidence="1">
    <location>
        <begin position="1"/>
        <end position="25"/>
    </location>
</feature>
<evidence type="ECO:0000313" key="3">
    <source>
        <dbReference type="Proteomes" id="UP001500483"/>
    </source>
</evidence>
<comment type="caution">
    <text evidence="2">The sequence shown here is derived from an EMBL/GenBank/DDBJ whole genome shotgun (WGS) entry which is preliminary data.</text>
</comment>
<dbReference type="EMBL" id="BAAAYK010000038">
    <property type="protein sequence ID" value="GAA3355923.1"/>
    <property type="molecule type" value="Genomic_DNA"/>
</dbReference>
<gene>
    <name evidence="2" type="ORF">GCM10020366_17970</name>
</gene>
<protein>
    <submittedName>
        <fullName evidence="2">Uncharacterized protein</fullName>
    </submittedName>
</protein>